<dbReference type="GO" id="GO:0050660">
    <property type="term" value="F:flavin adenine dinucleotide binding"/>
    <property type="evidence" value="ECO:0007669"/>
    <property type="project" value="InterPro"/>
</dbReference>
<evidence type="ECO:0000313" key="14">
    <source>
        <dbReference type="Proteomes" id="UP000623172"/>
    </source>
</evidence>
<evidence type="ECO:0000256" key="2">
    <source>
        <dbReference type="ARBA" id="ARBA00006337"/>
    </source>
</evidence>
<evidence type="ECO:0000259" key="12">
    <source>
        <dbReference type="PROSITE" id="PS51846"/>
    </source>
</evidence>
<feature type="domain" description="CBS" evidence="11">
    <location>
        <begin position="205"/>
        <end position="267"/>
    </location>
</feature>
<dbReference type="SMART" id="SM01091">
    <property type="entry name" value="CorC_HlyC"/>
    <property type="match status" value="1"/>
</dbReference>
<comment type="caution">
    <text evidence="13">The sequence shown here is derived from an EMBL/GenBank/DDBJ whole genome shotgun (WGS) entry which is preliminary data.</text>
</comment>
<dbReference type="CDD" id="cd04590">
    <property type="entry name" value="CBS_pair_CorC_HlyC_assoc"/>
    <property type="match status" value="1"/>
</dbReference>
<dbReference type="Pfam" id="PF00571">
    <property type="entry name" value="CBS"/>
    <property type="match status" value="2"/>
</dbReference>
<feature type="domain" description="CBS" evidence="11">
    <location>
        <begin position="268"/>
        <end position="328"/>
    </location>
</feature>
<dbReference type="InterPro" id="IPR016169">
    <property type="entry name" value="FAD-bd_PCMH_sub2"/>
</dbReference>
<evidence type="ECO:0000256" key="7">
    <source>
        <dbReference type="ARBA" id="ARBA00023136"/>
    </source>
</evidence>
<dbReference type="InterPro" id="IPR002550">
    <property type="entry name" value="CNNM"/>
</dbReference>
<dbReference type="SUPFAM" id="SSF56176">
    <property type="entry name" value="FAD-binding/transporter-associated domain-like"/>
    <property type="match status" value="1"/>
</dbReference>
<keyword evidence="4" id="KW-0677">Repeat</keyword>
<dbReference type="FunFam" id="3.10.580.10:FF:000002">
    <property type="entry name" value="Magnesium/cobalt efflux protein CorC"/>
    <property type="match status" value="1"/>
</dbReference>
<feature type="transmembrane region" description="Helical" evidence="10">
    <location>
        <begin position="61"/>
        <end position="85"/>
    </location>
</feature>
<dbReference type="Proteomes" id="UP000623172">
    <property type="component" value="Unassembled WGS sequence"/>
</dbReference>
<dbReference type="Pfam" id="PF01595">
    <property type="entry name" value="CNNM"/>
    <property type="match status" value="1"/>
</dbReference>
<proteinExistence type="inferred from homology"/>
<keyword evidence="7 9" id="KW-0472">Membrane</keyword>
<evidence type="ECO:0000256" key="9">
    <source>
        <dbReference type="PROSITE-ProRule" id="PRU01193"/>
    </source>
</evidence>
<comment type="subcellular location">
    <subcellularLocation>
        <location evidence="1">Membrane</location>
        <topology evidence="1">Multi-pass membrane protein</topology>
    </subcellularLocation>
</comment>
<dbReference type="InterPro" id="IPR005170">
    <property type="entry name" value="Transptr-assoc_dom"/>
</dbReference>
<feature type="transmembrane region" description="Helical" evidence="10">
    <location>
        <begin position="123"/>
        <end position="145"/>
    </location>
</feature>
<keyword evidence="14" id="KW-1185">Reference proteome</keyword>
<gene>
    <name evidence="13" type="ORF">H8696_07415</name>
</gene>
<reference evidence="13" key="1">
    <citation type="submission" date="2020-08" db="EMBL/GenBank/DDBJ databases">
        <title>Genome public.</title>
        <authorList>
            <person name="Liu C."/>
            <person name="Sun Q."/>
        </authorList>
    </citation>
    <scope>NUCLEOTIDE SEQUENCE</scope>
    <source>
        <strain evidence="13">NSJ-53</strain>
    </source>
</reference>
<dbReference type="AlphaFoldDB" id="A0A926D4Z3"/>
<evidence type="ECO:0000256" key="5">
    <source>
        <dbReference type="ARBA" id="ARBA00022989"/>
    </source>
</evidence>
<evidence type="ECO:0000313" key="13">
    <source>
        <dbReference type="EMBL" id="MBC8531676.1"/>
    </source>
</evidence>
<evidence type="ECO:0000256" key="1">
    <source>
        <dbReference type="ARBA" id="ARBA00004141"/>
    </source>
</evidence>
<dbReference type="InterPro" id="IPR044751">
    <property type="entry name" value="Ion_transp-like_CBS"/>
</dbReference>
<evidence type="ECO:0000256" key="6">
    <source>
        <dbReference type="ARBA" id="ARBA00023122"/>
    </source>
</evidence>
<dbReference type="Pfam" id="PF03471">
    <property type="entry name" value="CorC_HlyC"/>
    <property type="match status" value="1"/>
</dbReference>
<dbReference type="PROSITE" id="PS51371">
    <property type="entry name" value="CBS"/>
    <property type="match status" value="2"/>
</dbReference>
<keyword evidence="3 9" id="KW-0812">Transmembrane</keyword>
<dbReference type="GO" id="GO:0005886">
    <property type="term" value="C:plasma membrane"/>
    <property type="evidence" value="ECO:0007669"/>
    <property type="project" value="TreeGrafter"/>
</dbReference>
<keyword evidence="5 9" id="KW-1133">Transmembrane helix</keyword>
<comment type="similarity">
    <text evidence="2">Belongs to the UPF0053 family.</text>
</comment>
<evidence type="ECO:0000256" key="8">
    <source>
        <dbReference type="PROSITE-ProRule" id="PRU00703"/>
    </source>
</evidence>
<feature type="transmembrane region" description="Helical" evidence="10">
    <location>
        <begin position="92"/>
        <end position="111"/>
    </location>
</feature>
<evidence type="ECO:0000256" key="4">
    <source>
        <dbReference type="ARBA" id="ARBA00022737"/>
    </source>
</evidence>
<evidence type="ECO:0000259" key="11">
    <source>
        <dbReference type="PROSITE" id="PS51371"/>
    </source>
</evidence>
<dbReference type="InterPro" id="IPR036318">
    <property type="entry name" value="FAD-bd_PCMH-like_sf"/>
</dbReference>
<dbReference type="PROSITE" id="PS51846">
    <property type="entry name" value="CNNM"/>
    <property type="match status" value="1"/>
</dbReference>
<sequence>MDGSSITMILVLAFLIMMSAYFSATETAYSTVNKIRLKNGAAEGNKRARLVLHQLEDYDKLLSTILIGNNIVNIASASLATVLFTKYFGDPGVTISTVVMTVLVLVFGEISPKSLAKESPERFAMFSAPFLKFFCTILAPLNFLFRGWKKLLSKLFKGQESQGITEDELITIVEEAESGGGIDAHEGELIRSAIEFNDLKAEDILTPRVDIVAVDKADSMEEIAKTFDENNFSRLLVYDDTVDNIVGVIHEKDFYALMRENRTQIDSAVKDVVYANPTMKISTLLRNLQQSSTHMAVVVDEYGGTEGIVTMEDIIEELVGEIWDEHDEVIEFFREGEQGSLYISCNADVEEMCERLNLPFTDEMEACSSVSGWVVQELGKIPEVGDSFIYQNLKIIVVKTDFRRVVEIRAEFMAAEQAVV</sequence>
<dbReference type="Gene3D" id="3.10.580.10">
    <property type="entry name" value="CBS-domain"/>
    <property type="match status" value="1"/>
</dbReference>
<organism evidence="13 14">
    <name type="scientific">Gehongia tenuis</name>
    <dbReference type="NCBI Taxonomy" id="2763655"/>
    <lineage>
        <taxon>Bacteria</taxon>
        <taxon>Bacillati</taxon>
        <taxon>Bacillota</taxon>
        <taxon>Clostridia</taxon>
        <taxon>Christensenellales</taxon>
        <taxon>Christensenellaceae</taxon>
        <taxon>Gehongia</taxon>
    </lineage>
</organism>
<dbReference type="EMBL" id="JACRSR010000002">
    <property type="protein sequence ID" value="MBC8531676.1"/>
    <property type="molecule type" value="Genomic_DNA"/>
</dbReference>
<dbReference type="SUPFAM" id="SSF54631">
    <property type="entry name" value="CBS-domain pair"/>
    <property type="match status" value="1"/>
</dbReference>
<dbReference type="PANTHER" id="PTHR22777:SF17">
    <property type="entry name" value="UPF0053 PROTEIN SLL0260"/>
    <property type="match status" value="1"/>
</dbReference>
<accession>A0A926D4Z3</accession>
<dbReference type="Gene3D" id="3.30.465.10">
    <property type="match status" value="1"/>
</dbReference>
<dbReference type="PANTHER" id="PTHR22777">
    <property type="entry name" value="HEMOLYSIN-RELATED"/>
    <property type="match status" value="1"/>
</dbReference>
<dbReference type="InterPro" id="IPR000644">
    <property type="entry name" value="CBS_dom"/>
</dbReference>
<evidence type="ECO:0000256" key="10">
    <source>
        <dbReference type="SAM" id="Phobius"/>
    </source>
</evidence>
<name>A0A926D4Z3_9FIRM</name>
<dbReference type="InterPro" id="IPR046342">
    <property type="entry name" value="CBS_dom_sf"/>
</dbReference>
<evidence type="ECO:0000256" key="3">
    <source>
        <dbReference type="ARBA" id="ARBA00022692"/>
    </source>
</evidence>
<dbReference type="SMART" id="SM00116">
    <property type="entry name" value="CBS"/>
    <property type="match status" value="2"/>
</dbReference>
<feature type="domain" description="CNNM transmembrane" evidence="12">
    <location>
        <begin position="1"/>
        <end position="186"/>
    </location>
</feature>
<keyword evidence="6 8" id="KW-0129">CBS domain</keyword>
<protein>
    <submittedName>
        <fullName evidence="13">HlyC/CorC family transporter</fullName>
    </submittedName>
</protein>